<dbReference type="Proteomes" id="UP000636004">
    <property type="component" value="Unassembled WGS sequence"/>
</dbReference>
<evidence type="ECO:0000313" key="2">
    <source>
        <dbReference type="Proteomes" id="UP000636004"/>
    </source>
</evidence>
<organism evidence="1 2">
    <name type="scientific">Algibacter mikhailovii</name>
    <dbReference type="NCBI Taxonomy" id="425498"/>
    <lineage>
        <taxon>Bacteria</taxon>
        <taxon>Pseudomonadati</taxon>
        <taxon>Bacteroidota</taxon>
        <taxon>Flavobacteriia</taxon>
        <taxon>Flavobacteriales</taxon>
        <taxon>Flavobacteriaceae</taxon>
        <taxon>Algibacter</taxon>
    </lineage>
</organism>
<reference evidence="1" key="2">
    <citation type="submission" date="2020-09" db="EMBL/GenBank/DDBJ databases">
        <authorList>
            <person name="Sun Q."/>
            <person name="Kim S."/>
        </authorList>
    </citation>
    <scope>NUCLEOTIDE SEQUENCE</scope>
    <source>
        <strain evidence="1">KCTC 12710</strain>
    </source>
</reference>
<evidence type="ECO:0008006" key="3">
    <source>
        <dbReference type="Google" id="ProtNLM"/>
    </source>
</evidence>
<proteinExistence type="predicted"/>
<protein>
    <recommendedName>
        <fullName evidence="3">Kdo domain containing protein</fullName>
    </recommendedName>
</protein>
<reference evidence="1" key="1">
    <citation type="journal article" date="2014" name="Int. J. Syst. Evol. Microbiol.">
        <title>Complete genome sequence of Corynebacterium casei LMG S-19264T (=DSM 44701T), isolated from a smear-ripened cheese.</title>
        <authorList>
            <consortium name="US DOE Joint Genome Institute (JGI-PGF)"/>
            <person name="Walter F."/>
            <person name="Albersmeier A."/>
            <person name="Kalinowski J."/>
            <person name="Ruckert C."/>
        </authorList>
    </citation>
    <scope>NUCLEOTIDE SEQUENCE</scope>
    <source>
        <strain evidence="1">KCTC 12710</strain>
    </source>
</reference>
<gene>
    <name evidence="1" type="ORF">GCM10007028_06750</name>
</gene>
<dbReference type="AlphaFoldDB" id="A0A918QWU2"/>
<name>A0A918QWU2_9FLAO</name>
<accession>A0A918QWU2</accession>
<sequence length="255" mass="30759">MKSNHIIHPDFKSDASFFDDIIHNFDSKGENFGNQDRNSLKLFELRKNTINVKSFRIPHLVNKIVYRFFRKSKAQRSYEYANKLLAMNVGTPQPIGYYEFKSLFLFNKSYYISEQLDCDLTYRELVDDLNYPNHEAILRAFTRFTYQLHEKGILFLDHSVGNTLIKLNNGDYQFFLVDLNRMEFRTLDFETRIKNFARLTIQESIVAVMSDEYAKCSGEDYNRIYNLMWSETMAFQDDFYRRQRLKRRFKFWKKN</sequence>
<dbReference type="RefSeq" id="WP_229796710.1">
    <property type="nucleotide sequence ID" value="NZ_BMWZ01000001.1"/>
</dbReference>
<keyword evidence="2" id="KW-1185">Reference proteome</keyword>
<dbReference type="EMBL" id="BMWZ01000001">
    <property type="protein sequence ID" value="GGZ72037.1"/>
    <property type="molecule type" value="Genomic_DNA"/>
</dbReference>
<comment type="caution">
    <text evidence="1">The sequence shown here is derived from an EMBL/GenBank/DDBJ whole genome shotgun (WGS) entry which is preliminary data.</text>
</comment>
<evidence type="ECO:0000313" key="1">
    <source>
        <dbReference type="EMBL" id="GGZ72037.1"/>
    </source>
</evidence>
<dbReference type="Pfam" id="PF06293">
    <property type="entry name" value="Kdo"/>
    <property type="match status" value="1"/>
</dbReference>